<dbReference type="InterPro" id="IPR036770">
    <property type="entry name" value="Ankyrin_rpt-contain_sf"/>
</dbReference>
<dbReference type="SUPFAM" id="SSF48403">
    <property type="entry name" value="Ankyrin repeat"/>
    <property type="match status" value="1"/>
</dbReference>
<dbReference type="KEGG" id="tps:THAPSDRAFT_25064"/>
<name>B8CDN6_THAPS</name>
<dbReference type="AlphaFoldDB" id="B8CDN6"/>
<feature type="transmembrane region" description="Helical" evidence="1">
    <location>
        <begin position="82"/>
        <end position="102"/>
    </location>
</feature>
<evidence type="ECO:0000313" key="2">
    <source>
        <dbReference type="EMBL" id="EED88491.1"/>
    </source>
</evidence>
<dbReference type="InParanoid" id="B8CDN6"/>
<dbReference type="HOGENOM" id="CLU_468935_0_0_1"/>
<evidence type="ECO:0000313" key="3">
    <source>
        <dbReference type="Proteomes" id="UP000001449"/>
    </source>
</evidence>
<dbReference type="Proteomes" id="UP000001449">
    <property type="component" value="Chromosome 15"/>
</dbReference>
<keyword evidence="1" id="KW-0472">Membrane</keyword>
<evidence type="ECO:0000256" key="1">
    <source>
        <dbReference type="SAM" id="Phobius"/>
    </source>
</evidence>
<gene>
    <name evidence="2" type="ORF">THAPSDRAFT_25064</name>
</gene>
<reference evidence="2 3" key="1">
    <citation type="journal article" date="2004" name="Science">
        <title>The genome of the diatom Thalassiosira pseudonana: ecology, evolution, and metabolism.</title>
        <authorList>
            <person name="Armbrust E.V."/>
            <person name="Berges J.A."/>
            <person name="Bowler C."/>
            <person name="Green B.R."/>
            <person name="Martinez D."/>
            <person name="Putnam N.H."/>
            <person name="Zhou S."/>
            <person name="Allen A.E."/>
            <person name="Apt K.E."/>
            <person name="Bechner M."/>
            <person name="Brzezinski M.A."/>
            <person name="Chaal B.K."/>
            <person name="Chiovitti A."/>
            <person name="Davis A.K."/>
            <person name="Demarest M.S."/>
            <person name="Detter J.C."/>
            <person name="Glavina T."/>
            <person name="Goodstein D."/>
            <person name="Hadi M.Z."/>
            <person name="Hellsten U."/>
            <person name="Hildebrand M."/>
            <person name="Jenkins B.D."/>
            <person name="Jurka J."/>
            <person name="Kapitonov V.V."/>
            <person name="Kroger N."/>
            <person name="Lau W.W."/>
            <person name="Lane T.W."/>
            <person name="Larimer F.W."/>
            <person name="Lippmeier J.C."/>
            <person name="Lucas S."/>
            <person name="Medina M."/>
            <person name="Montsant A."/>
            <person name="Obornik M."/>
            <person name="Parker M.S."/>
            <person name="Palenik B."/>
            <person name="Pazour G.J."/>
            <person name="Richardson P.M."/>
            <person name="Rynearson T.A."/>
            <person name="Saito M.A."/>
            <person name="Schwartz D.C."/>
            <person name="Thamatrakoln K."/>
            <person name="Valentin K."/>
            <person name="Vardi A."/>
            <person name="Wilkerson F.P."/>
            <person name="Rokhsar D.S."/>
        </authorList>
    </citation>
    <scope>NUCLEOTIDE SEQUENCE [LARGE SCALE GENOMIC DNA]</scope>
    <source>
        <strain evidence="2 3">CCMP1335</strain>
    </source>
</reference>
<dbReference type="EMBL" id="CM000650">
    <property type="protein sequence ID" value="EED88491.1"/>
    <property type="molecule type" value="Genomic_DNA"/>
</dbReference>
<dbReference type="PaxDb" id="35128-Thaps25064"/>
<dbReference type="RefSeq" id="XP_002294136.1">
    <property type="nucleotide sequence ID" value="XM_002294100.1"/>
</dbReference>
<sequence>MQYDATMNGEYFVRRNVDGKITSMIMLKLYHQLHMLGGTGGKGHFLTTKDGRTFHRSSHPPIVVQNRHHDDHKFTMRRQTKLSLSILLLLHVDGFITVLPLARSRLTVQSYANTDDITKLSDADDAPKGIDQSMVAATSASTLRSISGDSPILQSWCEEATEWEIPQFLDDEKDMLSDVETEAFEEEDEDMLLWKTLPYTNEMVEELWKKGAHSSTTDISKKDALCVIDEAFDTTAISKKRRNTRHKHLFRYSPDISVACWLATVEPTELLSSCGYTLGEIERLSIEYPKVLSMNAKDLVAPKLRFLVNVLGGGNGDIGNGLTLESEQQSAQSSEGQKAFIPHNLIVSDHVRRDLPTAAFFSARLETSVAPRHAYLAFHRSTLPYGKELLERGDDNETMPLLRQFLSVCTETPEAFASLCNEWQHSNVAKRPTDMVTVKTHTAESVEAMDNIFCDGLSPFARNEATPDLEVLDERCTPADIVSLLLDHGANYAEHDDWGSTVLHWAAGTGNIDGTKAIIQRLEMDEVAMGGDVKDVLWSTCASCSITKDGATPLHWSAAGVNRTQFGCGGERSVLILKNLVL</sequence>
<dbReference type="GeneID" id="7450299"/>
<protein>
    <submittedName>
        <fullName evidence="2">Uncharacterized protein</fullName>
    </submittedName>
</protein>
<organism evidence="2 3">
    <name type="scientific">Thalassiosira pseudonana</name>
    <name type="common">Marine diatom</name>
    <name type="synonym">Cyclotella nana</name>
    <dbReference type="NCBI Taxonomy" id="35128"/>
    <lineage>
        <taxon>Eukaryota</taxon>
        <taxon>Sar</taxon>
        <taxon>Stramenopiles</taxon>
        <taxon>Ochrophyta</taxon>
        <taxon>Bacillariophyta</taxon>
        <taxon>Coscinodiscophyceae</taxon>
        <taxon>Thalassiosirophycidae</taxon>
        <taxon>Thalassiosirales</taxon>
        <taxon>Thalassiosiraceae</taxon>
        <taxon>Thalassiosira</taxon>
    </lineage>
</organism>
<reference evidence="2 3" key="2">
    <citation type="journal article" date="2008" name="Nature">
        <title>The Phaeodactylum genome reveals the evolutionary history of diatom genomes.</title>
        <authorList>
            <person name="Bowler C."/>
            <person name="Allen A.E."/>
            <person name="Badger J.H."/>
            <person name="Grimwood J."/>
            <person name="Jabbari K."/>
            <person name="Kuo A."/>
            <person name="Maheswari U."/>
            <person name="Martens C."/>
            <person name="Maumus F."/>
            <person name="Otillar R.P."/>
            <person name="Rayko E."/>
            <person name="Salamov A."/>
            <person name="Vandepoele K."/>
            <person name="Beszteri B."/>
            <person name="Gruber A."/>
            <person name="Heijde M."/>
            <person name="Katinka M."/>
            <person name="Mock T."/>
            <person name="Valentin K."/>
            <person name="Verret F."/>
            <person name="Berges J.A."/>
            <person name="Brownlee C."/>
            <person name="Cadoret J.P."/>
            <person name="Chiovitti A."/>
            <person name="Choi C.J."/>
            <person name="Coesel S."/>
            <person name="De Martino A."/>
            <person name="Detter J.C."/>
            <person name="Durkin C."/>
            <person name="Falciatore A."/>
            <person name="Fournet J."/>
            <person name="Haruta M."/>
            <person name="Huysman M.J."/>
            <person name="Jenkins B.D."/>
            <person name="Jiroutova K."/>
            <person name="Jorgensen R.E."/>
            <person name="Joubert Y."/>
            <person name="Kaplan A."/>
            <person name="Kroger N."/>
            <person name="Kroth P.G."/>
            <person name="La Roche J."/>
            <person name="Lindquist E."/>
            <person name="Lommer M."/>
            <person name="Martin-Jezequel V."/>
            <person name="Lopez P.J."/>
            <person name="Lucas S."/>
            <person name="Mangogna M."/>
            <person name="McGinnis K."/>
            <person name="Medlin L.K."/>
            <person name="Montsant A."/>
            <person name="Oudot-Le Secq M.P."/>
            <person name="Napoli C."/>
            <person name="Obornik M."/>
            <person name="Parker M.S."/>
            <person name="Petit J.L."/>
            <person name="Porcel B.M."/>
            <person name="Poulsen N."/>
            <person name="Robison M."/>
            <person name="Rychlewski L."/>
            <person name="Rynearson T.A."/>
            <person name="Schmutz J."/>
            <person name="Shapiro H."/>
            <person name="Siaut M."/>
            <person name="Stanley M."/>
            <person name="Sussman M.R."/>
            <person name="Taylor A.R."/>
            <person name="Vardi A."/>
            <person name="von Dassow P."/>
            <person name="Vyverman W."/>
            <person name="Willis A."/>
            <person name="Wyrwicz L.S."/>
            <person name="Rokhsar D.S."/>
            <person name="Weissenbach J."/>
            <person name="Armbrust E.V."/>
            <person name="Green B.R."/>
            <person name="Van de Peer Y."/>
            <person name="Grigoriev I.V."/>
        </authorList>
    </citation>
    <scope>NUCLEOTIDE SEQUENCE [LARGE SCALE GENOMIC DNA]</scope>
    <source>
        <strain evidence="2 3">CCMP1335</strain>
    </source>
</reference>
<dbReference type="Gene3D" id="1.25.40.20">
    <property type="entry name" value="Ankyrin repeat-containing domain"/>
    <property type="match status" value="1"/>
</dbReference>
<accession>B8CDN6</accession>
<keyword evidence="3" id="KW-1185">Reference proteome</keyword>
<dbReference type="eggNOG" id="KOG0504">
    <property type="taxonomic scope" value="Eukaryota"/>
</dbReference>
<keyword evidence="1" id="KW-0812">Transmembrane</keyword>
<keyword evidence="1" id="KW-1133">Transmembrane helix</keyword>
<proteinExistence type="predicted"/>